<dbReference type="Pfam" id="PF14277">
    <property type="entry name" value="DUF4364"/>
    <property type="match status" value="1"/>
</dbReference>
<sequence length="184" mass="21392">MVRYGFIHSKEDIKFLVLFAMDLLPFPVSFNAIVDLTTWCDEGFGYFELSEAFYEMLPTGHIEEVADSVETLYRITEKGRETTRIFEKQLPYPVREAAQRSALRVVRQIRRDAAIRTRVSERSEHDLTVRMEMDQVFAIEMDVVNRSQAALLERTFKSNAEAIYQTLLSAMTANYETRKEEDAT</sequence>
<dbReference type="AlphaFoldDB" id="A0A923LV58"/>
<evidence type="ECO:0000313" key="1">
    <source>
        <dbReference type="EMBL" id="MBC5725936.1"/>
    </source>
</evidence>
<dbReference type="InterPro" id="IPR025374">
    <property type="entry name" value="DUF4364"/>
</dbReference>
<accession>A0A923LV58</accession>
<evidence type="ECO:0000313" key="2">
    <source>
        <dbReference type="Proteomes" id="UP000606499"/>
    </source>
</evidence>
<dbReference type="Proteomes" id="UP000606499">
    <property type="component" value="Unassembled WGS sequence"/>
</dbReference>
<reference evidence="1" key="1">
    <citation type="submission" date="2020-08" db="EMBL/GenBank/DDBJ databases">
        <title>Genome public.</title>
        <authorList>
            <person name="Liu C."/>
            <person name="Sun Q."/>
        </authorList>
    </citation>
    <scope>NUCLEOTIDE SEQUENCE</scope>
    <source>
        <strain evidence="1">NSJ-28</strain>
    </source>
</reference>
<gene>
    <name evidence="1" type="ORF">H8S45_10765</name>
</gene>
<dbReference type="EMBL" id="JACOPL010000009">
    <property type="protein sequence ID" value="MBC5725936.1"/>
    <property type="molecule type" value="Genomic_DNA"/>
</dbReference>
<keyword evidence="2" id="KW-1185">Reference proteome</keyword>
<protein>
    <submittedName>
        <fullName evidence="1">DUF4364 family protein</fullName>
    </submittedName>
</protein>
<dbReference type="RefSeq" id="WP_186950079.1">
    <property type="nucleotide sequence ID" value="NZ_JACOPL010000009.1"/>
</dbReference>
<organism evidence="1 2">
    <name type="scientific">Agathobaculum faecis</name>
    <dbReference type="NCBI Taxonomy" id="2763013"/>
    <lineage>
        <taxon>Bacteria</taxon>
        <taxon>Bacillati</taxon>
        <taxon>Bacillota</taxon>
        <taxon>Clostridia</taxon>
        <taxon>Eubacteriales</taxon>
        <taxon>Butyricicoccaceae</taxon>
        <taxon>Agathobaculum</taxon>
    </lineage>
</organism>
<proteinExistence type="predicted"/>
<comment type="caution">
    <text evidence="1">The sequence shown here is derived from an EMBL/GenBank/DDBJ whole genome shotgun (WGS) entry which is preliminary data.</text>
</comment>
<name>A0A923LV58_9FIRM</name>